<evidence type="ECO:0000313" key="2">
    <source>
        <dbReference type="EMBL" id="BCZ17881.1"/>
    </source>
</evidence>
<dbReference type="InterPro" id="IPR004919">
    <property type="entry name" value="GmrSD_N"/>
</dbReference>
<gene>
    <name evidence="2" type="ORF">NHP190003_11630</name>
</gene>
<dbReference type="RefSeq" id="WP_221279164.1">
    <property type="nucleotide sequence ID" value="NZ_AP024814.1"/>
</dbReference>
<reference evidence="2 3" key="1">
    <citation type="submission" date="2021-07" db="EMBL/GenBank/DDBJ databases">
        <title>Novel Helicobacter sp. Isolated from a dog.</title>
        <authorList>
            <person name="Rimbara E."/>
            <person name="Suzuki M."/>
        </authorList>
    </citation>
    <scope>NUCLEOTIDE SEQUENCE [LARGE SCALE GENOMIC DNA]</scope>
    <source>
        <strain evidence="3">NHP19-003</strain>
    </source>
</reference>
<protein>
    <recommendedName>
        <fullName evidence="1">GmrSD restriction endonucleases N-terminal domain-containing protein</fullName>
    </recommendedName>
</protein>
<organism evidence="2 3">
    <name type="scientific">Helicobacter gastrocanis</name>
    <dbReference type="NCBI Taxonomy" id="2849641"/>
    <lineage>
        <taxon>Bacteria</taxon>
        <taxon>Pseudomonadati</taxon>
        <taxon>Campylobacterota</taxon>
        <taxon>Epsilonproteobacteria</taxon>
        <taxon>Campylobacterales</taxon>
        <taxon>Helicobacteraceae</taxon>
        <taxon>Helicobacter</taxon>
    </lineage>
</organism>
<evidence type="ECO:0000313" key="3">
    <source>
        <dbReference type="Proteomes" id="UP000826775"/>
    </source>
</evidence>
<sequence length="556" mass="64312">MPGFEDFYCTYSERDCHELIHCLIEGEYQIPRFQRDFVWKKDQTAKFIDSLVRGFPTGSFVVWKTQEHLQANREIGQVFLKEPKAGEIRYILDGQQRITALFVVYQGLKVQRSARVIDNYQDIMLRLEADEERDFCFVRDPKSVVGEVAVSVYDLITQSILDIQEKYNLSLEAARRFDVFKKRIEKYRLPIIEITNAPLEKIVEIFARINTGGTKLTSFEVMCAKFYTPATTDVSQTIITKSGFDLQTRFEDLNEELARLDYAFNHPIVVLQLISYLLHDNAPNLKERISNTAILKLEPKKVQEQWDFVAPCFTHAAHLLKHDLKIPSFDFLPSAGSFMLMAYFYALSGHKSPNANQVMRLRQLLFRSMFFGNNIGGDTLLKQLGLVRRIYEEKPIDFKKELPFYTITKKFLIEEKINIKSGLHRGVLCVLASLEPCDFDNNSKVLLDNIFLSDTTKTKKRNLHHFFPKNHLKHTAPHLNADVIANITFLSAKLNQEIKDKSPALYVPEFQAKNLHLQETLKTHLIDTNSPDVLENFQVFLDMRAAAILDKIKELT</sequence>
<dbReference type="PANTHER" id="PTHR37292:SF2">
    <property type="entry name" value="DUF262 DOMAIN-CONTAINING PROTEIN"/>
    <property type="match status" value="1"/>
</dbReference>
<accession>A0ABN6I2T5</accession>
<dbReference type="Pfam" id="PF03235">
    <property type="entry name" value="GmrSD_N"/>
    <property type="match status" value="1"/>
</dbReference>
<keyword evidence="3" id="KW-1185">Reference proteome</keyword>
<dbReference type="PANTHER" id="PTHR37292">
    <property type="entry name" value="VNG6097C"/>
    <property type="match status" value="1"/>
</dbReference>
<proteinExistence type="predicted"/>
<name>A0ABN6I2T5_9HELI</name>
<dbReference type="Proteomes" id="UP000826775">
    <property type="component" value="Chromosome"/>
</dbReference>
<dbReference type="EMBL" id="AP024814">
    <property type="protein sequence ID" value="BCZ17881.1"/>
    <property type="molecule type" value="Genomic_DNA"/>
</dbReference>
<feature type="domain" description="GmrSD restriction endonucleases N-terminal" evidence="1">
    <location>
        <begin position="24"/>
        <end position="226"/>
    </location>
</feature>
<evidence type="ECO:0000259" key="1">
    <source>
        <dbReference type="Pfam" id="PF03235"/>
    </source>
</evidence>